<comment type="caution">
    <text evidence="2">The sequence shown here is derived from an EMBL/GenBank/DDBJ whole genome shotgun (WGS) entry which is preliminary data.</text>
</comment>
<protein>
    <submittedName>
        <fullName evidence="2">Uncharacterized protein</fullName>
    </submittedName>
</protein>
<keyword evidence="1" id="KW-0472">Membrane</keyword>
<dbReference type="AlphaFoldDB" id="A0A437QR75"/>
<evidence type="ECO:0000313" key="2">
    <source>
        <dbReference type="EMBL" id="RVU37010.1"/>
    </source>
</evidence>
<dbReference type="OrthoDB" id="6388989at2"/>
<dbReference type="EMBL" id="SACS01000012">
    <property type="protein sequence ID" value="RVU37010.1"/>
    <property type="molecule type" value="Genomic_DNA"/>
</dbReference>
<reference evidence="2 3" key="1">
    <citation type="submission" date="2019-01" db="EMBL/GenBank/DDBJ databases">
        <authorList>
            <person name="Chen W.-M."/>
        </authorList>
    </citation>
    <scope>NUCLEOTIDE SEQUENCE [LARGE SCALE GENOMIC DNA]</scope>
    <source>
        <strain evidence="2 3">KYPC3</strain>
    </source>
</reference>
<evidence type="ECO:0000313" key="3">
    <source>
        <dbReference type="Proteomes" id="UP000283077"/>
    </source>
</evidence>
<feature type="transmembrane region" description="Helical" evidence="1">
    <location>
        <begin position="52"/>
        <end position="79"/>
    </location>
</feature>
<accession>A0A437QR75</accession>
<proteinExistence type="predicted"/>
<keyword evidence="3" id="KW-1185">Reference proteome</keyword>
<name>A0A437QR75_9GAMM</name>
<dbReference type="RefSeq" id="WP_127699306.1">
    <property type="nucleotide sequence ID" value="NZ_SACS01000012.1"/>
</dbReference>
<organism evidence="2 3">
    <name type="scientific">Rheinheimera riviphila</name>
    <dbReference type="NCBI Taxonomy" id="1834037"/>
    <lineage>
        <taxon>Bacteria</taxon>
        <taxon>Pseudomonadati</taxon>
        <taxon>Pseudomonadota</taxon>
        <taxon>Gammaproteobacteria</taxon>
        <taxon>Chromatiales</taxon>
        <taxon>Chromatiaceae</taxon>
        <taxon>Rheinheimera</taxon>
    </lineage>
</organism>
<gene>
    <name evidence="2" type="ORF">EOE67_11915</name>
</gene>
<feature type="transmembrane region" description="Helical" evidence="1">
    <location>
        <begin position="20"/>
        <end position="40"/>
    </location>
</feature>
<evidence type="ECO:0000256" key="1">
    <source>
        <dbReference type="SAM" id="Phobius"/>
    </source>
</evidence>
<keyword evidence="1" id="KW-0812">Transmembrane</keyword>
<keyword evidence="1" id="KW-1133">Transmembrane helix</keyword>
<sequence length="87" mass="9701">MDFNFSNFNPDQIMTFGLTWTVLPMIGVLLVHLGFGAAVFNDANRLQKEHGALVFVNSWLWALAVVVGGVFVALAYWVMHHSTLAKH</sequence>
<dbReference type="Proteomes" id="UP000283077">
    <property type="component" value="Unassembled WGS sequence"/>
</dbReference>